<proteinExistence type="predicted"/>
<evidence type="ECO:0000313" key="2">
    <source>
        <dbReference type="Proteomes" id="UP000230961"/>
    </source>
</evidence>
<organism evidence="1 2">
    <name type="scientific">Yersinia enterocolitica LC20</name>
    <dbReference type="NCBI Taxonomy" id="1443113"/>
    <lineage>
        <taxon>Bacteria</taxon>
        <taxon>Pseudomonadati</taxon>
        <taxon>Pseudomonadota</taxon>
        <taxon>Gammaproteobacteria</taxon>
        <taxon>Enterobacterales</taxon>
        <taxon>Yersiniaceae</taxon>
        <taxon>Yersinia</taxon>
    </lineage>
</organism>
<dbReference type="Proteomes" id="UP000230961">
    <property type="component" value="Chromosome"/>
</dbReference>
<protein>
    <submittedName>
        <fullName evidence="1">Uncharacterized protein</fullName>
    </submittedName>
</protein>
<evidence type="ECO:0000313" key="1">
    <source>
        <dbReference type="EMBL" id="AHM74548.1"/>
    </source>
</evidence>
<dbReference type="EMBL" id="CP007448">
    <property type="protein sequence ID" value="AHM74548.1"/>
    <property type="molecule type" value="Genomic_DNA"/>
</dbReference>
<dbReference type="KEGG" id="yel:LC20_03295"/>
<sequence length="110" mass="11940">MEFKEIKLTITPLHDQVAQLSADHEVIGYAVKNKDSELLPASIVLPDGKTLNDYHCMGCAIKAASKHYLGIGEDEAVEASFSFGKSKVRDLLLAALLTSLADDLTAKSRH</sequence>
<dbReference type="AlphaFoldDB" id="A0A7U4GG84"/>
<name>A0A7U4GG84_YEREN</name>
<gene>
    <name evidence="1" type="ORF">LC20_03295</name>
</gene>
<reference evidence="1 2" key="1">
    <citation type="submission" date="2017-11" db="EMBL/GenBank/DDBJ databases">
        <title>The complete genome sequence and comparative genome analysis of Yersinia enterocolitica strain LC20.</title>
        <authorList>
            <person name="Shi G."/>
            <person name="Su M."/>
            <person name="Liang J."/>
            <person name="Gu W."/>
            <person name="Xiao Y."/>
            <person name="Zhang Z."/>
            <person name="Qiu H."/>
            <person name="Duan R."/>
            <person name="Zhang Z."/>
            <person name="Li Y."/>
            <person name="Zhang X."/>
            <person name="Ling Y."/>
            <person name="Song L."/>
            <person name="Chen M."/>
            <person name="Zhao Y."/>
            <person name="Wu J."/>
            <person name="Jing H."/>
            <person name="Xiao J."/>
            <person name="Wang X."/>
        </authorList>
    </citation>
    <scope>NUCLEOTIDE SEQUENCE [LARGE SCALE GENOMIC DNA]</scope>
    <source>
        <strain evidence="1 2">LC20</strain>
    </source>
</reference>
<accession>A0A7U4GG84</accession>